<keyword evidence="2" id="KW-1133">Transmembrane helix</keyword>
<keyword evidence="2" id="KW-0472">Membrane</keyword>
<dbReference type="Proteomes" id="UP000176834">
    <property type="component" value="Unassembled WGS sequence"/>
</dbReference>
<dbReference type="InterPro" id="IPR019734">
    <property type="entry name" value="TPR_rpt"/>
</dbReference>
<name>A0A1F8F241_9BACT</name>
<gene>
    <name evidence="3" type="ORF">A3B86_03135</name>
</gene>
<proteinExistence type="predicted"/>
<dbReference type="SUPFAM" id="SSF48452">
    <property type="entry name" value="TPR-like"/>
    <property type="match status" value="1"/>
</dbReference>
<evidence type="ECO:0000313" key="4">
    <source>
        <dbReference type="Proteomes" id="UP000176834"/>
    </source>
</evidence>
<feature type="transmembrane region" description="Helical" evidence="2">
    <location>
        <begin position="6"/>
        <end position="22"/>
    </location>
</feature>
<dbReference type="Gene3D" id="1.25.40.10">
    <property type="entry name" value="Tetratricopeptide repeat domain"/>
    <property type="match status" value="1"/>
</dbReference>
<dbReference type="AlphaFoldDB" id="A0A1F8F241"/>
<comment type="caution">
    <text evidence="3">The sequence shown here is derived from an EMBL/GenBank/DDBJ whole genome shotgun (WGS) entry which is preliminary data.</text>
</comment>
<dbReference type="PROSITE" id="PS50005">
    <property type="entry name" value="TPR"/>
    <property type="match status" value="1"/>
</dbReference>
<evidence type="ECO:0000256" key="1">
    <source>
        <dbReference type="PROSITE-ProRule" id="PRU00339"/>
    </source>
</evidence>
<organism evidence="3 4">
    <name type="scientific">Candidatus Yanofskybacteria bacterium RIFCSPHIGHO2_02_FULL_38_22b</name>
    <dbReference type="NCBI Taxonomy" id="1802673"/>
    <lineage>
        <taxon>Bacteria</taxon>
        <taxon>Candidatus Yanofskyibacteriota</taxon>
    </lineage>
</organism>
<accession>A0A1F8F241</accession>
<dbReference type="EMBL" id="MGJN01000008">
    <property type="protein sequence ID" value="OGN07204.1"/>
    <property type="molecule type" value="Genomic_DNA"/>
</dbReference>
<protein>
    <submittedName>
        <fullName evidence="3">Uncharacterized protein</fullName>
    </submittedName>
</protein>
<evidence type="ECO:0000313" key="3">
    <source>
        <dbReference type="EMBL" id="OGN07204.1"/>
    </source>
</evidence>
<reference evidence="3 4" key="1">
    <citation type="journal article" date="2016" name="Nat. Commun.">
        <title>Thousands of microbial genomes shed light on interconnected biogeochemical processes in an aquifer system.</title>
        <authorList>
            <person name="Anantharaman K."/>
            <person name="Brown C.T."/>
            <person name="Hug L.A."/>
            <person name="Sharon I."/>
            <person name="Castelle C.J."/>
            <person name="Probst A.J."/>
            <person name="Thomas B.C."/>
            <person name="Singh A."/>
            <person name="Wilkins M.J."/>
            <person name="Karaoz U."/>
            <person name="Brodie E.L."/>
            <person name="Williams K.H."/>
            <person name="Hubbard S.S."/>
            <person name="Banfield J.F."/>
        </authorList>
    </citation>
    <scope>NUCLEOTIDE SEQUENCE [LARGE SCALE GENOMIC DNA]</scope>
</reference>
<keyword evidence="1" id="KW-0802">TPR repeat</keyword>
<sequence length="214" mass="24895">MYILVPLGLILVSLVGIFVVIYKKKEYLEKLYSLNTTGDGVILQQFNVVNFSSELFPEVWRLLAKINVNKHKTLWLVETEKFLRKVRLLFLRVDRFSDSLIKKIRRVNTNGKLNGHTAEELVAEQKSVVQVSEKEKISPNFLKNEEERLIIEIAQNPKDSRLYEKLGDLYVEMENWIDAKESYEASIELNPTAEELKRKLSFALEKLPVQPSQN</sequence>
<dbReference type="InterPro" id="IPR011990">
    <property type="entry name" value="TPR-like_helical_dom_sf"/>
</dbReference>
<keyword evidence="2" id="KW-0812">Transmembrane</keyword>
<evidence type="ECO:0000256" key="2">
    <source>
        <dbReference type="SAM" id="Phobius"/>
    </source>
</evidence>
<feature type="repeat" description="TPR" evidence="1">
    <location>
        <begin position="160"/>
        <end position="193"/>
    </location>
</feature>